<evidence type="ECO:0000313" key="2">
    <source>
        <dbReference type="Proteomes" id="UP000050525"/>
    </source>
</evidence>
<dbReference type="EMBL" id="AKHW03005461">
    <property type="protein sequence ID" value="KYO26985.1"/>
    <property type="molecule type" value="Genomic_DNA"/>
</dbReference>
<sequence length="68" mass="7591">MCDYTKRDAKALQTDYAEELQGLVSGKKVYSVCARSSTGDEHSKQLREKRRSPSTCIAKLWLGDHGEG</sequence>
<dbReference type="AlphaFoldDB" id="A0A151MR31"/>
<evidence type="ECO:0000313" key="1">
    <source>
        <dbReference type="EMBL" id="KYO26985.1"/>
    </source>
</evidence>
<protein>
    <submittedName>
        <fullName evidence="1">Uncharacterized protein</fullName>
    </submittedName>
</protein>
<gene>
    <name evidence="1" type="ORF">Y1Q_0019392</name>
</gene>
<reference evidence="1 2" key="1">
    <citation type="journal article" date="2012" name="Genome Biol.">
        <title>Sequencing three crocodilian genomes to illuminate the evolution of archosaurs and amniotes.</title>
        <authorList>
            <person name="St John J.A."/>
            <person name="Braun E.L."/>
            <person name="Isberg S.R."/>
            <person name="Miles L.G."/>
            <person name="Chong A.Y."/>
            <person name="Gongora J."/>
            <person name="Dalzell P."/>
            <person name="Moran C."/>
            <person name="Bed'hom B."/>
            <person name="Abzhanov A."/>
            <person name="Burgess S.C."/>
            <person name="Cooksey A.M."/>
            <person name="Castoe T.A."/>
            <person name="Crawford N.G."/>
            <person name="Densmore L.D."/>
            <person name="Drew J.C."/>
            <person name="Edwards S.V."/>
            <person name="Faircloth B.C."/>
            <person name="Fujita M.K."/>
            <person name="Greenwold M.J."/>
            <person name="Hoffmann F.G."/>
            <person name="Howard J.M."/>
            <person name="Iguchi T."/>
            <person name="Janes D.E."/>
            <person name="Khan S.Y."/>
            <person name="Kohno S."/>
            <person name="de Koning A.J."/>
            <person name="Lance S.L."/>
            <person name="McCarthy F.M."/>
            <person name="McCormack J.E."/>
            <person name="Merchant M.E."/>
            <person name="Peterson D.G."/>
            <person name="Pollock D.D."/>
            <person name="Pourmand N."/>
            <person name="Raney B.J."/>
            <person name="Roessler K.A."/>
            <person name="Sanford J.R."/>
            <person name="Sawyer R.H."/>
            <person name="Schmidt C.J."/>
            <person name="Triplett E.W."/>
            <person name="Tuberville T.D."/>
            <person name="Venegas-Anaya M."/>
            <person name="Howard J.T."/>
            <person name="Jarvis E.D."/>
            <person name="Guillette L.J.Jr."/>
            <person name="Glenn T.C."/>
            <person name="Green R.E."/>
            <person name="Ray D.A."/>
        </authorList>
    </citation>
    <scope>NUCLEOTIDE SEQUENCE [LARGE SCALE GENOMIC DNA]</scope>
    <source>
        <strain evidence="1">KSC_2009_1</strain>
    </source>
</reference>
<comment type="caution">
    <text evidence="1">The sequence shown here is derived from an EMBL/GenBank/DDBJ whole genome shotgun (WGS) entry which is preliminary data.</text>
</comment>
<keyword evidence="2" id="KW-1185">Reference proteome</keyword>
<organism evidence="1 2">
    <name type="scientific">Alligator mississippiensis</name>
    <name type="common">American alligator</name>
    <dbReference type="NCBI Taxonomy" id="8496"/>
    <lineage>
        <taxon>Eukaryota</taxon>
        <taxon>Metazoa</taxon>
        <taxon>Chordata</taxon>
        <taxon>Craniata</taxon>
        <taxon>Vertebrata</taxon>
        <taxon>Euteleostomi</taxon>
        <taxon>Archelosauria</taxon>
        <taxon>Archosauria</taxon>
        <taxon>Crocodylia</taxon>
        <taxon>Alligatoridae</taxon>
        <taxon>Alligatorinae</taxon>
        <taxon>Alligator</taxon>
    </lineage>
</organism>
<name>A0A151MR31_ALLMI</name>
<accession>A0A151MR31</accession>
<proteinExistence type="predicted"/>
<dbReference type="Proteomes" id="UP000050525">
    <property type="component" value="Unassembled WGS sequence"/>
</dbReference>